<sequence>MFSITSLESKRAFEEQLLQNCEYCPTPEYIIEEFEVPFTSVVTRSNCLLTTFQNGQVFFAYETNDGAEKVYGQSFDQNLNRNGEEFLLSDDGAGTRTQLAAMGSFAQQKHPDGTGDEETVNGNEYFLLGTRRYDNGDSKWKIDLQIVASSGQRVNQRWEVSLGEEDTDPVIICREDNIHCDLFWVSKSGFSEEEIYVQQFNLVDHTASGPLKLASSSNRRNMEPHGVQVPSSNEHVVAFTKYNGGLGDSIHAVVYNFETDSEVTNFQINLLSQYSVQNAKVAILKNVERYMVTWEACGESDKCNIHGAILNYKHSVEISEFVINSDQTGKQHLPSIVAVEQLSAFAVSWLSPAGDSEPEKVITRLIGSVANPTVYLTDAIEINTANGSLPVSAMLSINNNVDHDQYRNEITIGLVSQNLSDNNIKIKCTKIKFPIAESEFQLKDVTIADQGSDFVWKLKTPIYKNYDSTFPILNIRAIQSNGSAIPTYLIYDEFKSQFTLASDNTVPDSGLRICLAYENECFLESKSCFNLQTATIASCSNVITQIGGIEDHSLESNEIFSFHLSGSKYFQKSSSDDQFYYLASLENDNPLPDWINFDPVDLEFWGMAPSGNSGISVKLSVMNQCGYTHSDAFNIDISPPASRCPNTATLIMENTIEDQIVTRGTRFTFAMPADIFRYYDAEDDSNPLQFESENLDDDLSFIVVRPKNSQKGNQNTQVMWAGLINDAMDYSITLTITDECNTMISQIFHLRFPACDCPTYFAYSPETRVSSEDLEEQVSAQMAWDDTNELIIYVFKTSFSGMKDEILSRTFDLNLSPVTTNSHINIYNTNLQDYPHISNIHADMIEYQDISLVVWYAEGGDGNSYGLFGRTIDHTGNPLSGETQLNIETSDIQELPIVVTIGNGYISPRFLTLWQSNNQDSWGFGIYGRTWATDLKPLSNEVLINSATYNHQKYVDASVITLQKKARIFIVWNSMDQDGSKEGIFGKVIDHEFNIVKDEFKVNEETQEDQTEGRVTSLRGTERFIVTWSGNYGTEYNNRIYYKIYDTEGNVIISDKTIEVPTGKSQDNPSISALGDYKFLITWQSDNPIHSGKIVYAQLFDLTGKEINQNSEYGITKNDEDNQNAEVIELRTKNKLALSFEYSDGTEYKTYTRILSSDHPSKGTNMPDQEIIANQKFEIQLPSGMFSDYYGFDENLVYNLNIKKNSIKVNDMDWLQYDQYNQRLYGMAPKHEFDDLEIEIYCLDKCYSYSTTQFTLSNTINNQPCSEDMHLNTLKNLINNTNDETLILNTCCNDGVSVKYYVDSSAPTVTFNSYNNINFNLHNNGMCGADPHSITFENRQAAGNSGRLKFINSKYITFQTNSNTYEADQTNTIIFDYLSLELTQNSHLIFYNKVEFRNFDSSLMDSWIVINDNSYVQFSNLQFYDISTLNKENGYLYVNNSQLMLNNFKCTNCLAAVDKTVRQENYLIQIDNNDSQLHKFTGCENLFSLSINSMDYSDQNLLILENCLVTNTLKSKNNKILLTHSNTDATHSFHFLDLINSQFVNQMESKFLLHIHELIYFDNILIDNFNLALNSTNIGLADTDTDNLNQLHNTIRLANTIFTNQIDSKTKAINLTLICESSNEIHNHGQLNFDPNSRSVTNNNHSSASDETTFTNHGTLSFVNDFEIDINNFDCQTGSEIKLNHTNQVFPKLFINYNSNQFEGTINNDFSGYTERQDFGQIIECLIYRNHDDFNLNLVENFEIQHNDQFIWKKRIDQQNLTIELIGCPIGEYSLDVQHNCETCDPGTYAGEEGWTSCLNCTMGTFAYTSGLSTCRSCRAGSFNNETRSTGCFDCEPGTYQGEDGKTTCEHCSEGYFSNISQATTCKICTAGRYSNAKRSTQCLSCEPGTYQGEDGKAGCDDCLEGYFSGNYEATTCEICTAGRYSNETRSTQCFSCEPGTYQGEDGKTGCDDCLEGYFSGYSEATFCKICTAGSYSKEKRATQCFSCDPGTYQGEDGQMGCDDCTEGYFQENSEATFCEICTAGRYSNETRATQCFSCEPGTYQGEDGKTGCDDCLEGYFSGNSEATFCEICTAGSYSNETRATQCLICDPGTYQGEDGQSGCDDCLEGFFQENSEATTCEICTAGSYSNANRSTQCFSCDPGTYQDYKGQTRCKDCLEGSFQENSQATICHFCPAGTYGNANKATQCFNCDPGTYQDREGKSICKDCSVGYYQERKRSMSCKICPAGTYGNAERSTACFGCDPGTYQDEAGEMECKNCSAGSFSENSEASSCQICPAGTYGNAEGLSQCVGCQPGTYQGLGGQSICEDCSIGYYQYREQAVSCQICAAGTYGDSTSLTQCFECMPGTYQDVEGRSTCIECGAGSRSSRYGSVNCEYCPYNSYQPNKGNRECEFCPINSITLRNGVNNVKECLCDIGLFQDDNTCKPCPSGAVCAKVGLLYPDSRPGYWHSSEEPNTFVECKVFDACPGGKTNACNKELGYTGMNCGECLDSFYKLYNRCEMCTNQTQKLILYLFLFIIFVILIIWLAQKGKNYFGAFSILISFFQILAILPKMNIWPINFTKFLSYLSVVNFNIELLGLECSINLSYIEKWFLIMMLPVFLLLLLILIYVLYYLHSLFVKCVGGTFLSKFPRFITRPGKANTNRYIYIFSVIRFNVSKFFTHGYSKKKLKNLRNIFINVYVANLFLVHLIITLKVLEMFDCKKSGNEKSYLEAAPEIQCYGETWYKILPFAITFSIIYIIGIPAFIVWILWFHASRYGEDVFNSRLSLLCGRYEKEYFYWELFVISRKLFIVFCEIYLTEHPLIQIIVCLIVVLVAILLQSQFTPYNSTTRNMMEFSCLCITQIIFITGMVFISKDVRENTVLFNRLSNFLIFIILLGLIIFGIISLVEMKSRISLKKKKSKKKKLIKDLSKLAQLRQSPEIQFLKKKPQLSLLLNVFATLDKKEIKNIKSFSKSLSSNLLKNFEQNNNYSLDKDSLVNKFVTNWQAHLVPLFIHWYNDKSNSLQKIRAVQLFISFSGFKINLLQNRLLKKIEN</sequence>
<evidence type="ECO:0000313" key="3">
    <source>
        <dbReference type="EMBL" id="KAJ6239482.1"/>
    </source>
</evidence>
<evidence type="ECO:0000313" key="4">
    <source>
        <dbReference type="Proteomes" id="UP001150062"/>
    </source>
</evidence>
<dbReference type="InterPro" id="IPR011641">
    <property type="entry name" value="Tyr-kin_ephrin_A/B_rcpt-like"/>
</dbReference>
<feature type="transmembrane region" description="Helical" evidence="1">
    <location>
        <begin position="2732"/>
        <end position="2754"/>
    </location>
</feature>
<accession>A0ABQ8Y3T1</accession>
<dbReference type="InterPro" id="IPR006212">
    <property type="entry name" value="Furin_repeat"/>
</dbReference>
<gene>
    <name evidence="3" type="ORF">M0813_03192</name>
</gene>
<dbReference type="SUPFAM" id="SSF49313">
    <property type="entry name" value="Cadherin-like"/>
    <property type="match status" value="2"/>
</dbReference>
<dbReference type="Gene3D" id="2.60.40.10">
    <property type="entry name" value="Immunoglobulins"/>
    <property type="match status" value="2"/>
</dbReference>
<feature type="transmembrane region" description="Helical" evidence="1">
    <location>
        <begin position="2535"/>
        <end position="2553"/>
    </location>
</feature>
<proteinExistence type="predicted"/>
<dbReference type="CDD" id="cd00185">
    <property type="entry name" value="TNFRSF"/>
    <property type="match status" value="1"/>
</dbReference>
<feature type="transmembrane region" description="Helical" evidence="1">
    <location>
        <begin position="2677"/>
        <end position="2698"/>
    </location>
</feature>
<comment type="caution">
    <text evidence="3">The sequence shown here is derived from an EMBL/GenBank/DDBJ whole genome shotgun (WGS) entry which is preliminary data.</text>
</comment>
<feature type="domain" description="Dystroglycan-type cadherin-like" evidence="2">
    <location>
        <begin position="544"/>
        <end position="644"/>
    </location>
</feature>
<dbReference type="SMART" id="SM01411">
    <property type="entry name" value="Ephrin_rec_like"/>
    <property type="match status" value="13"/>
</dbReference>
<name>A0ABQ8Y3T1_9EUKA</name>
<feature type="transmembrane region" description="Helical" evidence="1">
    <location>
        <begin position="2838"/>
        <end position="2857"/>
    </location>
</feature>
<feature type="transmembrane region" description="Helical" evidence="1">
    <location>
        <begin position="2869"/>
        <end position="2890"/>
    </location>
</feature>
<dbReference type="SMART" id="SM00736">
    <property type="entry name" value="CADG"/>
    <property type="match status" value="1"/>
</dbReference>
<evidence type="ECO:0000259" key="2">
    <source>
        <dbReference type="SMART" id="SM00736"/>
    </source>
</evidence>
<keyword evidence="1" id="KW-0472">Membrane</keyword>
<dbReference type="InterPro" id="IPR015919">
    <property type="entry name" value="Cadherin-like_sf"/>
</dbReference>
<dbReference type="PANTHER" id="PTHR46967:SF1">
    <property type="entry name" value="KERATIN-ASSOCIATED PROTEIN 16-1-LIKE"/>
    <property type="match status" value="1"/>
</dbReference>
<dbReference type="InterPro" id="IPR006644">
    <property type="entry name" value="Cadg"/>
</dbReference>
<feature type="transmembrane region" description="Helical" evidence="1">
    <location>
        <begin position="2779"/>
        <end position="2800"/>
    </location>
</feature>
<dbReference type="Pfam" id="PF07699">
    <property type="entry name" value="Ephrin_rec_like"/>
    <property type="match status" value="6"/>
</dbReference>
<evidence type="ECO:0000256" key="1">
    <source>
        <dbReference type="SAM" id="Phobius"/>
    </source>
</evidence>
<dbReference type="PANTHER" id="PTHR46967">
    <property type="entry name" value="INSULIN-LIKE GROWTH FACTOR BINDING PROTEIN,N-TERMINAL"/>
    <property type="match status" value="1"/>
</dbReference>
<keyword evidence="4" id="KW-1185">Reference proteome</keyword>
<dbReference type="SMART" id="SM00261">
    <property type="entry name" value="FU"/>
    <property type="match status" value="7"/>
</dbReference>
<feature type="transmembrane region" description="Helical" evidence="1">
    <location>
        <begin position="2806"/>
        <end position="2826"/>
    </location>
</feature>
<dbReference type="Gene3D" id="2.10.50.10">
    <property type="entry name" value="Tumor Necrosis Factor Receptor, subunit A, domain 2"/>
    <property type="match status" value="13"/>
</dbReference>
<dbReference type="Proteomes" id="UP001150062">
    <property type="component" value="Unassembled WGS sequence"/>
</dbReference>
<dbReference type="InterPro" id="IPR013783">
    <property type="entry name" value="Ig-like_fold"/>
</dbReference>
<keyword evidence="1" id="KW-0812">Transmembrane</keyword>
<feature type="transmembrane region" description="Helical" evidence="1">
    <location>
        <begin position="2593"/>
        <end position="2616"/>
    </location>
</feature>
<dbReference type="InterPro" id="IPR009030">
    <property type="entry name" value="Growth_fac_rcpt_cys_sf"/>
</dbReference>
<reference evidence="3" key="1">
    <citation type="submission" date="2022-08" db="EMBL/GenBank/DDBJ databases">
        <title>Novel sulfate-reducing endosymbionts in the free-living metamonad Anaeramoeba.</title>
        <authorList>
            <person name="Jerlstrom-Hultqvist J."/>
            <person name="Cepicka I."/>
            <person name="Gallot-Lavallee L."/>
            <person name="Salas-Leiva D."/>
            <person name="Curtis B.A."/>
            <person name="Zahonova K."/>
            <person name="Pipaliya S."/>
            <person name="Dacks J."/>
            <person name="Roger A.J."/>
        </authorList>
    </citation>
    <scope>NUCLEOTIDE SEQUENCE</scope>
    <source>
        <strain evidence="3">Schooner1</strain>
    </source>
</reference>
<keyword evidence="1" id="KW-1133">Transmembrane helix</keyword>
<dbReference type="SUPFAM" id="SSF57184">
    <property type="entry name" value="Growth factor receptor domain"/>
    <property type="match status" value="4"/>
</dbReference>
<organism evidence="3 4">
    <name type="scientific">Anaeramoeba flamelloides</name>
    <dbReference type="NCBI Taxonomy" id="1746091"/>
    <lineage>
        <taxon>Eukaryota</taxon>
        <taxon>Metamonada</taxon>
        <taxon>Anaeramoebidae</taxon>
        <taxon>Anaeramoeba</taxon>
    </lineage>
</organism>
<dbReference type="EMBL" id="JAOAOG010000224">
    <property type="protein sequence ID" value="KAJ6239482.1"/>
    <property type="molecule type" value="Genomic_DNA"/>
</dbReference>
<protein>
    <submittedName>
        <fullName evidence="3">Insulin-like growth factor binding protein</fullName>
    </submittedName>
</protein>
<feature type="transmembrane region" description="Helical" evidence="1">
    <location>
        <begin position="2511"/>
        <end position="2528"/>
    </location>
</feature>